<dbReference type="Pfam" id="PF13193">
    <property type="entry name" value="AMP-binding_C"/>
    <property type="match status" value="1"/>
</dbReference>
<evidence type="ECO:0000256" key="1">
    <source>
        <dbReference type="SAM" id="Phobius"/>
    </source>
</evidence>
<evidence type="ECO:0000259" key="3">
    <source>
        <dbReference type="Pfam" id="PF13193"/>
    </source>
</evidence>
<dbReference type="Proteomes" id="UP001215598">
    <property type="component" value="Unassembled WGS sequence"/>
</dbReference>
<dbReference type="InterPro" id="IPR000873">
    <property type="entry name" value="AMP-dep_synth/lig_dom"/>
</dbReference>
<dbReference type="Gene3D" id="3.30.300.30">
    <property type="match status" value="1"/>
</dbReference>
<organism evidence="4 5">
    <name type="scientific">Mycena metata</name>
    <dbReference type="NCBI Taxonomy" id="1033252"/>
    <lineage>
        <taxon>Eukaryota</taxon>
        <taxon>Fungi</taxon>
        <taxon>Dikarya</taxon>
        <taxon>Basidiomycota</taxon>
        <taxon>Agaricomycotina</taxon>
        <taxon>Agaricomycetes</taxon>
        <taxon>Agaricomycetidae</taxon>
        <taxon>Agaricales</taxon>
        <taxon>Marasmiineae</taxon>
        <taxon>Mycenaceae</taxon>
        <taxon>Mycena</taxon>
    </lineage>
</organism>
<comment type="caution">
    <text evidence="4">The sequence shown here is derived from an EMBL/GenBank/DDBJ whole genome shotgun (WGS) entry which is preliminary data.</text>
</comment>
<proteinExistence type="predicted"/>
<dbReference type="EMBL" id="JARKIB010000211">
    <property type="protein sequence ID" value="KAJ7723394.1"/>
    <property type="molecule type" value="Genomic_DNA"/>
</dbReference>
<dbReference type="InterPro" id="IPR045851">
    <property type="entry name" value="AMP-bd_C_sf"/>
</dbReference>
<dbReference type="Gene3D" id="3.40.50.12780">
    <property type="entry name" value="N-terminal domain of ligase-like"/>
    <property type="match status" value="1"/>
</dbReference>
<protein>
    <submittedName>
        <fullName evidence="4">Amp dependent CoA ligase</fullName>
    </submittedName>
</protein>
<dbReference type="AlphaFoldDB" id="A0AAD7MLS0"/>
<dbReference type="PANTHER" id="PTHR24096:SF422">
    <property type="entry name" value="BCDNA.GH02901"/>
    <property type="match status" value="1"/>
</dbReference>
<gene>
    <name evidence="4" type="ORF">B0H16DRAFT_1598715</name>
</gene>
<feature type="domain" description="AMP-dependent synthetase/ligase" evidence="2">
    <location>
        <begin position="42"/>
        <end position="419"/>
    </location>
</feature>
<keyword evidence="1" id="KW-1133">Transmembrane helix</keyword>
<evidence type="ECO:0000313" key="4">
    <source>
        <dbReference type="EMBL" id="KAJ7723394.1"/>
    </source>
</evidence>
<accession>A0AAD7MLS0</accession>
<feature type="domain" description="AMP-binding enzyme C-terminal" evidence="3">
    <location>
        <begin position="470"/>
        <end position="555"/>
    </location>
</feature>
<keyword evidence="4" id="KW-0436">Ligase</keyword>
<name>A0AAD7MLS0_9AGAR</name>
<dbReference type="InterPro" id="IPR025110">
    <property type="entry name" value="AMP-bd_C"/>
</dbReference>
<sequence length="572" mass="62966">MPDFHSDRTLPHIPDDVTLEQFILGYPHEARPRRPDFAPWLVSDKTGRQIRLEEIQKRVTGLANGLHTHLGIREDDVVLILSPNHTEYPICIWAIHRLCAIVSPCNPTITNAELTHQLLQTRATSIIAHPDVRDLALAGAGEAGIPTSHIIFLGSENIESADLTPDLSTVTGLTSYGLSLDSAILGRGRRLREGEGRTKIAFLSPSTKTTGKPKILSLSHFSVVANVVQVATHCRMNEAYTSWEERRYRPGDVCLAVLPFYHIYGLAIVMHFVLFSGMTLVVAPKFDLEDMLNSIVRHKIRQLMLLPPQVALLCKEPIVRDYDLSSVHSILSGAAPLAADVTERLINMLPKAHIGQAYGSTESTGIVSMWSTRTKRGYNAGELVPGIVARVVKPDGALAEHDEAGELLIKTPSIALGYLNDEDTTNKVFVDGWLHTGDQVTINQNNEITYIDRLKEIIKVRGFEVAPTDLEACIIGHELVQDVAVVAISDNLGGTAPLAFVVLVAKASASCKAVPENIPKIKHSIMTHVAERKSSYKQLYGVEFVDEIPKDLSGKILRRVLRDQLRIPTAKL</sequence>
<evidence type="ECO:0000313" key="5">
    <source>
        <dbReference type="Proteomes" id="UP001215598"/>
    </source>
</evidence>
<dbReference type="GO" id="GO:0016405">
    <property type="term" value="F:CoA-ligase activity"/>
    <property type="evidence" value="ECO:0007669"/>
    <property type="project" value="TreeGrafter"/>
</dbReference>
<dbReference type="Pfam" id="PF00501">
    <property type="entry name" value="AMP-binding"/>
    <property type="match status" value="1"/>
</dbReference>
<keyword evidence="5" id="KW-1185">Reference proteome</keyword>
<evidence type="ECO:0000259" key="2">
    <source>
        <dbReference type="Pfam" id="PF00501"/>
    </source>
</evidence>
<dbReference type="SUPFAM" id="SSF56801">
    <property type="entry name" value="Acetyl-CoA synthetase-like"/>
    <property type="match status" value="1"/>
</dbReference>
<dbReference type="InterPro" id="IPR042099">
    <property type="entry name" value="ANL_N_sf"/>
</dbReference>
<keyword evidence="1" id="KW-0472">Membrane</keyword>
<feature type="transmembrane region" description="Helical" evidence="1">
    <location>
        <begin position="261"/>
        <end position="283"/>
    </location>
</feature>
<dbReference type="PANTHER" id="PTHR24096">
    <property type="entry name" value="LONG-CHAIN-FATTY-ACID--COA LIGASE"/>
    <property type="match status" value="1"/>
</dbReference>
<keyword evidence="1" id="KW-0812">Transmembrane</keyword>
<reference evidence="4" key="1">
    <citation type="submission" date="2023-03" db="EMBL/GenBank/DDBJ databases">
        <title>Massive genome expansion in bonnet fungi (Mycena s.s.) driven by repeated elements and novel gene families across ecological guilds.</title>
        <authorList>
            <consortium name="Lawrence Berkeley National Laboratory"/>
            <person name="Harder C.B."/>
            <person name="Miyauchi S."/>
            <person name="Viragh M."/>
            <person name="Kuo A."/>
            <person name="Thoen E."/>
            <person name="Andreopoulos B."/>
            <person name="Lu D."/>
            <person name="Skrede I."/>
            <person name="Drula E."/>
            <person name="Henrissat B."/>
            <person name="Morin E."/>
            <person name="Kohler A."/>
            <person name="Barry K."/>
            <person name="LaButti K."/>
            <person name="Morin E."/>
            <person name="Salamov A."/>
            <person name="Lipzen A."/>
            <person name="Mereny Z."/>
            <person name="Hegedus B."/>
            <person name="Baldrian P."/>
            <person name="Stursova M."/>
            <person name="Weitz H."/>
            <person name="Taylor A."/>
            <person name="Grigoriev I.V."/>
            <person name="Nagy L.G."/>
            <person name="Martin F."/>
            <person name="Kauserud H."/>
        </authorList>
    </citation>
    <scope>NUCLEOTIDE SEQUENCE</scope>
    <source>
        <strain evidence="4">CBHHK182m</strain>
    </source>
</reference>